<name>A0A6A1VYK7_9ROSI</name>
<sequence length="557" mass="61900">MAQVVFFPSLTPDCSRLVIRDMGHRQFSNSWQVPELNQNRSRSWGAAEQSYIHMGRVVAPENGSNVYPMENTLTNGVYCASYRNLEYRPVQHSSSNVRLEGSHFRAANSGTSYDPFSCSPDSENFYLIPESSSGPAHLSSYEGPNIYEVDGSLLDPTMGTGRGPSKRKSPGLSLACERGSTSRFYSAGSSSSSSEFQLEKSTSDYKHFTPSSLGFPPSRFSSLPFGSEDSLRNVRSRSRLDLEPLGRTYIPNQSCHHYRPMSHLTSHSGTLNIPNINTDHDRNCAPQPPAVHHGFLTSETIGMSHEMNRFIVGGHAVGIGHLHPDPILIRNAVSPPQYLNGFHAQTMSEGQGNCSQRAISSSRATPNFSQLGHEAAYSENGLQFLSENYSSRYLRPSSAGGWCNDHLDGRSRIAIERFEPLSNAGDIHDRTRPEAPMMVDHSSLYGSRNLFDRYREMRLDIDSMSYEELLDLGERIGKVSTGLSESVMSKCLMVTSWSAKVTMEEARCAICLEEFKYEEEIGIVKNCSHEYHVGCIKKWLVMKNCCPICKAPALPDS</sequence>
<dbReference type="SMART" id="SM00184">
    <property type="entry name" value="RING"/>
    <property type="match status" value="1"/>
</dbReference>
<keyword evidence="6" id="KW-0833">Ubl conjugation pathway</keyword>
<dbReference type="InterPro" id="IPR001841">
    <property type="entry name" value="Znf_RING"/>
</dbReference>
<evidence type="ECO:0000313" key="11">
    <source>
        <dbReference type="Proteomes" id="UP000516437"/>
    </source>
</evidence>
<keyword evidence="11" id="KW-1185">Reference proteome</keyword>
<evidence type="ECO:0000256" key="2">
    <source>
        <dbReference type="ARBA" id="ARBA00012483"/>
    </source>
</evidence>
<evidence type="ECO:0000256" key="6">
    <source>
        <dbReference type="ARBA" id="ARBA00022786"/>
    </source>
</evidence>
<dbReference type="PANTHER" id="PTHR22937:SF65">
    <property type="entry name" value="E3 UBIQUITIN-PROTEIN LIGASE ARK2C"/>
    <property type="match status" value="1"/>
</dbReference>
<evidence type="ECO:0000256" key="1">
    <source>
        <dbReference type="ARBA" id="ARBA00000900"/>
    </source>
</evidence>
<evidence type="ECO:0000259" key="9">
    <source>
        <dbReference type="PROSITE" id="PS50089"/>
    </source>
</evidence>
<evidence type="ECO:0000256" key="4">
    <source>
        <dbReference type="ARBA" id="ARBA00022723"/>
    </source>
</evidence>
<dbReference type="AlphaFoldDB" id="A0A6A1VYK7"/>
<keyword evidence="4" id="KW-0479">Metal-binding</keyword>
<keyword evidence="7" id="KW-0862">Zinc</keyword>
<dbReference type="PANTHER" id="PTHR22937">
    <property type="entry name" value="E3 UBIQUITIN-PROTEIN LIGASE RNF165"/>
    <property type="match status" value="1"/>
</dbReference>
<dbReference type="OrthoDB" id="8062037at2759"/>
<evidence type="ECO:0000256" key="5">
    <source>
        <dbReference type="ARBA" id="ARBA00022771"/>
    </source>
</evidence>
<organism evidence="10 11">
    <name type="scientific">Morella rubra</name>
    <name type="common">Chinese bayberry</name>
    <dbReference type="NCBI Taxonomy" id="262757"/>
    <lineage>
        <taxon>Eukaryota</taxon>
        <taxon>Viridiplantae</taxon>
        <taxon>Streptophyta</taxon>
        <taxon>Embryophyta</taxon>
        <taxon>Tracheophyta</taxon>
        <taxon>Spermatophyta</taxon>
        <taxon>Magnoliopsida</taxon>
        <taxon>eudicotyledons</taxon>
        <taxon>Gunneridae</taxon>
        <taxon>Pentapetalae</taxon>
        <taxon>rosids</taxon>
        <taxon>fabids</taxon>
        <taxon>Fagales</taxon>
        <taxon>Myricaceae</taxon>
        <taxon>Morella</taxon>
    </lineage>
</organism>
<dbReference type="Gene3D" id="3.30.40.10">
    <property type="entry name" value="Zinc/RING finger domain, C3HC4 (zinc finger)"/>
    <property type="match status" value="1"/>
</dbReference>
<protein>
    <recommendedName>
        <fullName evidence="2">RING-type E3 ubiquitin transferase</fullName>
        <ecNumber evidence="2">2.3.2.27</ecNumber>
    </recommendedName>
</protein>
<dbReference type="Pfam" id="PF13639">
    <property type="entry name" value="zf-RING_2"/>
    <property type="match status" value="1"/>
</dbReference>
<feature type="domain" description="RING-type" evidence="9">
    <location>
        <begin position="508"/>
        <end position="550"/>
    </location>
</feature>
<evidence type="ECO:0000256" key="7">
    <source>
        <dbReference type="ARBA" id="ARBA00022833"/>
    </source>
</evidence>
<comment type="caution">
    <text evidence="10">The sequence shown here is derived from an EMBL/GenBank/DDBJ whole genome shotgun (WGS) entry which is preliminary data.</text>
</comment>
<dbReference type="GO" id="GO:0061630">
    <property type="term" value="F:ubiquitin protein ligase activity"/>
    <property type="evidence" value="ECO:0007669"/>
    <property type="project" value="UniProtKB-EC"/>
</dbReference>
<dbReference type="EC" id="2.3.2.27" evidence="2"/>
<evidence type="ECO:0000256" key="3">
    <source>
        <dbReference type="ARBA" id="ARBA00022679"/>
    </source>
</evidence>
<dbReference type="PROSITE" id="PS50089">
    <property type="entry name" value="ZF_RING_2"/>
    <property type="match status" value="1"/>
</dbReference>
<dbReference type="SUPFAM" id="SSF57850">
    <property type="entry name" value="RING/U-box"/>
    <property type="match status" value="1"/>
</dbReference>
<dbReference type="Proteomes" id="UP000516437">
    <property type="component" value="Chromosome 3"/>
</dbReference>
<dbReference type="InterPro" id="IPR045191">
    <property type="entry name" value="MBR1/2-like"/>
</dbReference>
<accession>A0A6A1VYK7</accession>
<dbReference type="GO" id="GO:0008270">
    <property type="term" value="F:zinc ion binding"/>
    <property type="evidence" value="ECO:0007669"/>
    <property type="project" value="UniProtKB-KW"/>
</dbReference>
<keyword evidence="5 8" id="KW-0863">Zinc-finger</keyword>
<keyword evidence="3" id="KW-0808">Transferase</keyword>
<dbReference type="EMBL" id="RXIC02000021">
    <property type="protein sequence ID" value="KAB1218064.1"/>
    <property type="molecule type" value="Genomic_DNA"/>
</dbReference>
<evidence type="ECO:0000313" key="10">
    <source>
        <dbReference type="EMBL" id="KAB1218064.1"/>
    </source>
</evidence>
<gene>
    <name evidence="10" type="ORF">CJ030_MR3G014526</name>
</gene>
<evidence type="ECO:0000256" key="8">
    <source>
        <dbReference type="PROSITE-ProRule" id="PRU00175"/>
    </source>
</evidence>
<reference evidence="10 11" key="1">
    <citation type="journal article" date="2019" name="Plant Biotechnol. J.">
        <title>The red bayberry genome and genetic basis of sex determination.</title>
        <authorList>
            <person name="Jia H.M."/>
            <person name="Jia H.J."/>
            <person name="Cai Q.L."/>
            <person name="Wang Y."/>
            <person name="Zhao H.B."/>
            <person name="Yang W.F."/>
            <person name="Wang G.Y."/>
            <person name="Li Y.H."/>
            <person name="Zhan D.L."/>
            <person name="Shen Y.T."/>
            <person name="Niu Q.F."/>
            <person name="Chang L."/>
            <person name="Qiu J."/>
            <person name="Zhao L."/>
            <person name="Xie H.B."/>
            <person name="Fu W.Y."/>
            <person name="Jin J."/>
            <person name="Li X.W."/>
            <person name="Jiao Y."/>
            <person name="Zhou C.C."/>
            <person name="Tu T."/>
            <person name="Chai C.Y."/>
            <person name="Gao J.L."/>
            <person name="Fan L.J."/>
            <person name="van de Weg E."/>
            <person name="Wang J.Y."/>
            <person name="Gao Z.S."/>
        </authorList>
    </citation>
    <scope>NUCLEOTIDE SEQUENCE [LARGE SCALE GENOMIC DNA]</scope>
    <source>
        <tissue evidence="10">Leaves</tissue>
    </source>
</reference>
<dbReference type="CDD" id="cd16469">
    <property type="entry name" value="RING-H2_RNF24-like"/>
    <property type="match status" value="1"/>
</dbReference>
<dbReference type="InterPro" id="IPR013083">
    <property type="entry name" value="Znf_RING/FYVE/PHD"/>
</dbReference>
<comment type="catalytic activity">
    <reaction evidence="1">
        <text>S-ubiquitinyl-[E2 ubiquitin-conjugating enzyme]-L-cysteine + [acceptor protein]-L-lysine = [E2 ubiquitin-conjugating enzyme]-L-cysteine + N(6)-ubiquitinyl-[acceptor protein]-L-lysine.</text>
        <dbReference type="EC" id="2.3.2.27"/>
    </reaction>
</comment>
<proteinExistence type="predicted"/>